<proteinExistence type="predicted"/>
<evidence type="ECO:0008006" key="4">
    <source>
        <dbReference type="Google" id="ProtNLM"/>
    </source>
</evidence>
<feature type="compositionally biased region" description="Polar residues" evidence="1">
    <location>
        <begin position="1608"/>
        <end position="1618"/>
    </location>
</feature>
<feature type="region of interest" description="Disordered" evidence="1">
    <location>
        <begin position="1552"/>
        <end position="1571"/>
    </location>
</feature>
<accession>A0ABP0XRQ6</accession>
<name>A0ABP0XRQ6_9ROSI</name>
<evidence type="ECO:0000313" key="3">
    <source>
        <dbReference type="Proteomes" id="UP001642487"/>
    </source>
</evidence>
<protein>
    <recommendedName>
        <fullName evidence="4">Protein SHORTAGE IN CHIASMATA 1</fullName>
    </recommendedName>
</protein>
<evidence type="ECO:0000256" key="1">
    <source>
        <dbReference type="SAM" id="MobiDB-lite"/>
    </source>
</evidence>
<keyword evidence="3" id="KW-1185">Reference proteome</keyword>
<feature type="region of interest" description="Disordered" evidence="1">
    <location>
        <begin position="1596"/>
        <end position="1625"/>
    </location>
</feature>
<dbReference type="Proteomes" id="UP001642487">
    <property type="component" value="Chromosome 1"/>
</dbReference>
<dbReference type="PANTHER" id="PTHR35764:SF1">
    <property type="entry name" value="PROTEIN SHORTAGE IN CHIASMATA 1"/>
    <property type="match status" value="1"/>
</dbReference>
<dbReference type="InterPro" id="IPR038824">
    <property type="entry name" value="SHOC1-like"/>
</dbReference>
<feature type="region of interest" description="Disordered" evidence="1">
    <location>
        <begin position="1415"/>
        <end position="1436"/>
    </location>
</feature>
<dbReference type="EMBL" id="OZ021735">
    <property type="protein sequence ID" value="CAK9309395.1"/>
    <property type="molecule type" value="Genomic_DNA"/>
</dbReference>
<sequence length="1672" mass="188377">MRTRFLDIDYFAPENESFHCLPVPHLVSKPLSSVGDLLHFDFVPEISLAIDRLTIDSALTKFFDDVLPRRIDDDNDYGDACDRSSRLQGSMDTIFSSEIADTRLLEEEAKGSYEDNMEGGWKNFGSETSEIKFVKKDIGADRNRNLAYDMIQFETPQLDAFLENSFLFEKEEVQILTVLPEVEFDLETLNQGFLKYPSEVKESVYAVEGITSEYLLDQRSCSFEDNFSQDRRLLDQLTFPFLEVDELVLETLAFLSLQDELFYILDNTEPHRIQDDNLLISNKEYLCSMKCDVEEFLSDHILRPCAVSDMVSPDTFGGSELMSLIEILEIPVSSAGQTNSSFDFPVGPASFEEFQLLDIYLDQPFGVLFDLELSALSEISDCMSIDSTNFKNFNELIVCHELALVDDTFKSIPVPILSSQGSERPLLAFIEDVLANLNLQSLSASDDIYLDWYLLEENSCTSGVYSSYQNMLEEINLKPIEFDQEPCENDSTFYRYVFSDEALVRETTEDHGELKESFSDGISLVPSQTIAIASSTLLNERCVQKGRQDLAAVGNTEKALSSWKSKSESNYPNFFLNSQKPAGVGKSESVFGAINTNTMLPKVPCDGKLTNKPSMSSADGSLKQLSSADDSLKQLNVALHQVFLSDNILHLINNSEKTYLAILQNETELRKTYLPYVGDEYSLMLSLPKQKLIDCVEKIYLQGTSNYWEEKIMTLATLYATKQIAWYLCFYGIYPAHLYLKKLCQSLKCLKSRLGFLVSLIEEAGKMVDREITLSHPALTTIEDILCSKTSTSTLKVLVVADQIFWWSLKKLLGSLGLSFEELNYVSPTDDQASNATIMVDGLVSNCLLVSQEYVSGSFPFNKFSIILEYGGPNGSSQISTYFSKLIDMPHLHFVMLELDKGGNCKAFCDGVDLPQHNERTVEEKSLVENQTRMLKKLLNFLPVGEKYTLASSEETIEAEDRRVPRRVPVVPVLDKSQHIDHVSFPEAIIIVNTQQFEKEMIVSRRSSYQRILALEEEGVQVVERDMTLPVDLIITSGICLMWYDCTNILKKASNSNQASSCLTSCIENIATDVLTSLSLAFQGCVLVFEGEISSLSIVMESSDGLYAAAASLEIDFQLFCSYSSELTDEIILGCIENVSKFTTRRLHPKMSESETLAESFLTSFPSINPLTAHGILSSESILADFLKWPHDRRLHAIRKYCIPHESISLFSALCKYGEREDSKSVMTDCSSSVSSGPDSEMCHFNDNSKRKKRNFNGDTQCIYKNMEFLNSYRLKPFTADAAETFAASKSFGSQMFEDPEIFCDLKGLSSSVNNLFNQNRNLESFDATILMDPTRVCKPRDSWISTDPGISDEIRGRCSSFVQNQGLGRNEKKVQNFHNMNESENQHEELIGEVVNLIDYPVLKDHFSTMAPMNFLPSMPDNEKDSSRKSKIQRRLSYGQSDHPFCAVDVVNNSSSDFWNSINLHGQSLPGLDNQFPDPSFEPSIMPLGYKNDHLDEGLVQNPARDSKLLFSPSQDTAQSDVTPLSIALRSKHRQESSPWTMEFLNRIREKSRNRRHSVPRGSSSYFPENLGNVKKTVKRRSSSILEFFKYQGGSTLKKPDQKRQKQSLQSSNSSRNILAPTSELSSWTPIDKRSRQTLSFATDGNGSQTKLVWSNDNYGLGKSSQKLGNK</sequence>
<dbReference type="PANTHER" id="PTHR35764">
    <property type="entry name" value="PROTEIN SHORTAGE IN CHIASMATA 1"/>
    <property type="match status" value="1"/>
</dbReference>
<evidence type="ECO:0000313" key="2">
    <source>
        <dbReference type="EMBL" id="CAK9309395.1"/>
    </source>
</evidence>
<reference evidence="2 3" key="1">
    <citation type="submission" date="2024-03" db="EMBL/GenBank/DDBJ databases">
        <authorList>
            <person name="Gkanogiannis A."/>
            <person name="Becerra Lopez-Lavalle L."/>
        </authorList>
    </citation>
    <scope>NUCLEOTIDE SEQUENCE [LARGE SCALE GENOMIC DNA]</scope>
</reference>
<organism evidence="2 3">
    <name type="scientific">Citrullus colocynthis</name>
    <name type="common">colocynth</name>
    <dbReference type="NCBI Taxonomy" id="252529"/>
    <lineage>
        <taxon>Eukaryota</taxon>
        <taxon>Viridiplantae</taxon>
        <taxon>Streptophyta</taxon>
        <taxon>Embryophyta</taxon>
        <taxon>Tracheophyta</taxon>
        <taxon>Spermatophyta</taxon>
        <taxon>Magnoliopsida</taxon>
        <taxon>eudicotyledons</taxon>
        <taxon>Gunneridae</taxon>
        <taxon>Pentapetalae</taxon>
        <taxon>rosids</taxon>
        <taxon>fabids</taxon>
        <taxon>Cucurbitales</taxon>
        <taxon>Cucurbitaceae</taxon>
        <taxon>Benincaseae</taxon>
        <taxon>Citrullus</taxon>
    </lineage>
</organism>
<gene>
    <name evidence="2" type="ORF">CITCOLO1_LOCUS962</name>
</gene>